<dbReference type="SUPFAM" id="SSF50156">
    <property type="entry name" value="PDZ domain-like"/>
    <property type="match status" value="1"/>
</dbReference>
<evidence type="ECO:0000256" key="6">
    <source>
        <dbReference type="ARBA" id="ARBA00022801"/>
    </source>
</evidence>
<dbReference type="Pfam" id="PF02163">
    <property type="entry name" value="Peptidase_M50"/>
    <property type="match status" value="1"/>
</dbReference>
<dbReference type="PANTHER" id="PTHR42837:SF2">
    <property type="entry name" value="MEMBRANE METALLOPROTEASE ARASP2, CHLOROPLASTIC-RELATED"/>
    <property type="match status" value="1"/>
</dbReference>
<dbReference type="EC" id="3.4.24.-" evidence="11"/>
<dbReference type="Pfam" id="PF17820">
    <property type="entry name" value="PDZ_6"/>
    <property type="match status" value="1"/>
</dbReference>
<evidence type="ECO:0000259" key="12">
    <source>
        <dbReference type="SMART" id="SM00228"/>
    </source>
</evidence>
<organism evidence="13 14">
    <name type="scientific">Muricoccus nepalensis</name>
    <dbReference type="NCBI Taxonomy" id="1854500"/>
    <lineage>
        <taxon>Bacteria</taxon>
        <taxon>Pseudomonadati</taxon>
        <taxon>Pseudomonadota</taxon>
        <taxon>Alphaproteobacteria</taxon>
        <taxon>Acetobacterales</taxon>
        <taxon>Roseomonadaceae</taxon>
        <taxon>Muricoccus</taxon>
    </lineage>
</organism>
<dbReference type="RefSeq" id="WP_140880971.1">
    <property type="nucleotide sequence ID" value="NZ_RCZP01000001.1"/>
</dbReference>
<dbReference type="InterPro" id="IPR036034">
    <property type="entry name" value="PDZ_sf"/>
</dbReference>
<dbReference type="CDD" id="cd23081">
    <property type="entry name" value="cpPDZ_EcRseP-like"/>
    <property type="match status" value="1"/>
</dbReference>
<keyword evidence="9 11" id="KW-0482">Metalloprotease</keyword>
<keyword evidence="5 11" id="KW-0812">Transmembrane</keyword>
<comment type="similarity">
    <text evidence="3 11">Belongs to the peptidase M50B family.</text>
</comment>
<dbReference type="InterPro" id="IPR001478">
    <property type="entry name" value="PDZ"/>
</dbReference>
<accession>A0A502GIX2</accession>
<feature type="transmembrane region" description="Helical" evidence="11">
    <location>
        <begin position="12"/>
        <end position="32"/>
    </location>
</feature>
<keyword evidence="4 13" id="KW-0645">Protease</keyword>
<protein>
    <recommendedName>
        <fullName evidence="11">Zinc metalloprotease</fullName>
        <ecNumber evidence="11">3.4.24.-</ecNumber>
    </recommendedName>
</protein>
<feature type="domain" description="PDZ" evidence="12">
    <location>
        <begin position="130"/>
        <end position="198"/>
    </location>
</feature>
<reference evidence="13 14" key="1">
    <citation type="journal article" date="2019" name="Environ. Microbiol.">
        <title>Species interactions and distinct microbial communities in high Arctic permafrost affected cryosols are associated with the CH4 and CO2 gas fluxes.</title>
        <authorList>
            <person name="Altshuler I."/>
            <person name="Hamel J."/>
            <person name="Turney S."/>
            <person name="Magnuson E."/>
            <person name="Levesque R."/>
            <person name="Greer C."/>
            <person name="Whyte L.G."/>
        </authorList>
    </citation>
    <scope>NUCLEOTIDE SEQUENCE [LARGE SCALE GENOMIC DNA]</scope>
    <source>
        <strain evidence="13 14">S9.3B</strain>
    </source>
</reference>
<evidence type="ECO:0000256" key="1">
    <source>
        <dbReference type="ARBA" id="ARBA00001947"/>
    </source>
</evidence>
<evidence type="ECO:0000256" key="8">
    <source>
        <dbReference type="ARBA" id="ARBA00022989"/>
    </source>
</evidence>
<name>A0A502GIX2_9PROT</name>
<comment type="caution">
    <text evidence="13">The sequence shown here is derived from an EMBL/GenBank/DDBJ whole genome shotgun (WGS) entry which is preliminary data.</text>
</comment>
<dbReference type="NCBIfam" id="TIGR00054">
    <property type="entry name" value="RIP metalloprotease RseP"/>
    <property type="match status" value="1"/>
</dbReference>
<dbReference type="EMBL" id="RCZP01000001">
    <property type="protein sequence ID" value="TPG61240.1"/>
    <property type="molecule type" value="Genomic_DNA"/>
</dbReference>
<gene>
    <name evidence="13" type="primary">rseP</name>
    <name evidence="13" type="ORF">EAH89_01395</name>
</gene>
<comment type="cofactor">
    <cofactor evidence="1 11">
        <name>Zn(2+)</name>
        <dbReference type="ChEBI" id="CHEBI:29105"/>
    </cofactor>
</comment>
<dbReference type="OrthoDB" id="9782003at2"/>
<dbReference type="CDD" id="cd06163">
    <property type="entry name" value="S2P-M50_PDZ_RseP-like"/>
    <property type="match status" value="1"/>
</dbReference>
<proteinExistence type="inferred from homology"/>
<dbReference type="Gene3D" id="2.30.42.10">
    <property type="match status" value="1"/>
</dbReference>
<sequence>MQFLPDPFRTILAFVVVLGVLVFFHELGHYAAARWRGIYVEKFSIGFGRRIAAWTDRRGTEWQIGWLPLGGYVKLYGQEGPGDVTDSVDAPAGHDPRGPRFHDKPVLDRAIVVAAGPAANFVLAAVLFAALFMAVGRPVGTTTVASVVAGGAAERAGVLAGDRILSLDDVPVTRFEQVQAHVQPRANQPIQLRLMRDGREVTLSATPLPRPGAAEGAAPVGLLGIGGGAPTYERTDPFSAVWGGIAYTGEVTVQTLGGIWQMIAGERGTEELGGPLRIAQLSGQVASLGLSSLVTFMAILSVNLALINLFPIPVLDGGHLVFYALEAIRGRPLPPRAVEYGFRAGLAVLATLFIFATWNDLSNFGLFRWVHGLFG</sequence>
<dbReference type="InterPro" id="IPR004387">
    <property type="entry name" value="Pept_M50_Zn"/>
</dbReference>
<comment type="subcellular location">
    <subcellularLocation>
        <location evidence="2">Membrane</location>
        <topology evidence="2">Multi-pass membrane protein</topology>
    </subcellularLocation>
</comment>
<keyword evidence="8 11" id="KW-1133">Transmembrane helix</keyword>
<evidence type="ECO:0000313" key="13">
    <source>
        <dbReference type="EMBL" id="TPG61240.1"/>
    </source>
</evidence>
<dbReference type="InterPro" id="IPR041489">
    <property type="entry name" value="PDZ_6"/>
</dbReference>
<dbReference type="InterPro" id="IPR008915">
    <property type="entry name" value="Peptidase_M50"/>
</dbReference>
<keyword evidence="14" id="KW-1185">Reference proteome</keyword>
<evidence type="ECO:0000256" key="10">
    <source>
        <dbReference type="ARBA" id="ARBA00023136"/>
    </source>
</evidence>
<keyword evidence="11" id="KW-0479">Metal-binding</keyword>
<dbReference type="Proteomes" id="UP000317078">
    <property type="component" value="Unassembled WGS sequence"/>
</dbReference>
<evidence type="ECO:0000256" key="11">
    <source>
        <dbReference type="RuleBase" id="RU362031"/>
    </source>
</evidence>
<evidence type="ECO:0000256" key="7">
    <source>
        <dbReference type="ARBA" id="ARBA00022833"/>
    </source>
</evidence>
<evidence type="ECO:0000256" key="2">
    <source>
        <dbReference type="ARBA" id="ARBA00004141"/>
    </source>
</evidence>
<dbReference type="PANTHER" id="PTHR42837">
    <property type="entry name" value="REGULATOR OF SIGMA-E PROTEASE RSEP"/>
    <property type="match status" value="1"/>
</dbReference>
<keyword evidence="6 11" id="KW-0378">Hydrolase</keyword>
<feature type="transmembrane region" description="Helical" evidence="11">
    <location>
        <begin position="285"/>
        <end position="304"/>
    </location>
</feature>
<dbReference type="SMART" id="SM00228">
    <property type="entry name" value="PDZ"/>
    <property type="match status" value="1"/>
</dbReference>
<keyword evidence="10 11" id="KW-0472">Membrane</keyword>
<dbReference type="AlphaFoldDB" id="A0A502GIX2"/>
<dbReference type="GO" id="GO:0016020">
    <property type="term" value="C:membrane"/>
    <property type="evidence" value="ECO:0007669"/>
    <property type="project" value="UniProtKB-SubCell"/>
</dbReference>
<dbReference type="GO" id="GO:0006508">
    <property type="term" value="P:proteolysis"/>
    <property type="evidence" value="ECO:0007669"/>
    <property type="project" value="UniProtKB-KW"/>
</dbReference>
<evidence type="ECO:0000256" key="3">
    <source>
        <dbReference type="ARBA" id="ARBA00007931"/>
    </source>
</evidence>
<evidence type="ECO:0000313" key="14">
    <source>
        <dbReference type="Proteomes" id="UP000317078"/>
    </source>
</evidence>
<keyword evidence="7 11" id="KW-0862">Zinc</keyword>
<evidence type="ECO:0000256" key="5">
    <source>
        <dbReference type="ARBA" id="ARBA00022692"/>
    </source>
</evidence>
<feature type="transmembrane region" description="Helical" evidence="11">
    <location>
        <begin position="340"/>
        <end position="358"/>
    </location>
</feature>
<evidence type="ECO:0000256" key="4">
    <source>
        <dbReference type="ARBA" id="ARBA00022670"/>
    </source>
</evidence>
<evidence type="ECO:0000256" key="9">
    <source>
        <dbReference type="ARBA" id="ARBA00023049"/>
    </source>
</evidence>
<dbReference type="GO" id="GO:0004222">
    <property type="term" value="F:metalloendopeptidase activity"/>
    <property type="evidence" value="ECO:0007669"/>
    <property type="project" value="InterPro"/>
</dbReference>
<feature type="transmembrane region" description="Helical" evidence="11">
    <location>
        <begin position="110"/>
        <end position="135"/>
    </location>
</feature>
<dbReference type="GO" id="GO:0046872">
    <property type="term" value="F:metal ion binding"/>
    <property type="evidence" value="ECO:0007669"/>
    <property type="project" value="UniProtKB-KW"/>
</dbReference>